<protein>
    <submittedName>
        <fullName evidence="2">Uncharacterized protein</fullName>
    </submittedName>
</protein>
<sequence>MLRFLSKHITNSAEQKTEDLTDFFSYSKVSLHGFPQKVSCICLDEKLGLLAIGTKEGTLRVVGSEGIEWTTTIEFGLHVAHIYFAEGTGVLMALCDDIRTGVQSFYRCQIVNDKLVLTRFIQTNLKRITCCQMLNREDGNSALLIGTIIGNIYALWVQVSCKLPSILP</sequence>
<proteinExistence type="predicted"/>
<organism evidence="1 2">
    <name type="scientific">Ditylenchus dipsaci</name>
    <dbReference type="NCBI Taxonomy" id="166011"/>
    <lineage>
        <taxon>Eukaryota</taxon>
        <taxon>Metazoa</taxon>
        <taxon>Ecdysozoa</taxon>
        <taxon>Nematoda</taxon>
        <taxon>Chromadorea</taxon>
        <taxon>Rhabditida</taxon>
        <taxon>Tylenchina</taxon>
        <taxon>Tylenchomorpha</taxon>
        <taxon>Sphaerularioidea</taxon>
        <taxon>Anguinidae</taxon>
        <taxon>Anguininae</taxon>
        <taxon>Ditylenchus</taxon>
    </lineage>
</organism>
<keyword evidence="1" id="KW-1185">Reference proteome</keyword>
<evidence type="ECO:0000313" key="2">
    <source>
        <dbReference type="WBParaSite" id="jg18886"/>
    </source>
</evidence>
<accession>A0A915DG34</accession>
<dbReference type="GO" id="GO:0005886">
    <property type="term" value="C:plasma membrane"/>
    <property type="evidence" value="ECO:0007669"/>
    <property type="project" value="TreeGrafter"/>
</dbReference>
<dbReference type="GO" id="GO:0006893">
    <property type="term" value="P:Golgi to plasma membrane transport"/>
    <property type="evidence" value="ECO:0007669"/>
    <property type="project" value="TreeGrafter"/>
</dbReference>
<evidence type="ECO:0000313" key="1">
    <source>
        <dbReference type="Proteomes" id="UP000887574"/>
    </source>
</evidence>
<dbReference type="InterPro" id="IPR036322">
    <property type="entry name" value="WD40_repeat_dom_sf"/>
</dbReference>
<dbReference type="GO" id="GO:0032878">
    <property type="term" value="P:regulation of establishment or maintenance of cell polarity"/>
    <property type="evidence" value="ECO:0007669"/>
    <property type="project" value="TreeGrafter"/>
</dbReference>
<dbReference type="PANTHER" id="PTHR10241:SF29">
    <property type="entry name" value="LETHAL(2) GIANT LARVAE PROTEIN"/>
    <property type="match status" value="1"/>
</dbReference>
<dbReference type="GO" id="GO:0005096">
    <property type="term" value="F:GTPase activator activity"/>
    <property type="evidence" value="ECO:0007669"/>
    <property type="project" value="TreeGrafter"/>
</dbReference>
<dbReference type="GO" id="GO:0030866">
    <property type="term" value="P:cortical actin cytoskeleton organization"/>
    <property type="evidence" value="ECO:0007669"/>
    <property type="project" value="TreeGrafter"/>
</dbReference>
<name>A0A915DG34_9BILA</name>
<dbReference type="GO" id="GO:0019905">
    <property type="term" value="F:syntaxin binding"/>
    <property type="evidence" value="ECO:0007669"/>
    <property type="project" value="TreeGrafter"/>
</dbReference>
<dbReference type="SUPFAM" id="SSF50978">
    <property type="entry name" value="WD40 repeat-like"/>
    <property type="match status" value="1"/>
</dbReference>
<dbReference type="GO" id="GO:0045159">
    <property type="term" value="F:myosin II binding"/>
    <property type="evidence" value="ECO:0007669"/>
    <property type="project" value="TreeGrafter"/>
</dbReference>
<dbReference type="GO" id="GO:0008593">
    <property type="term" value="P:regulation of Notch signaling pathway"/>
    <property type="evidence" value="ECO:0007669"/>
    <property type="project" value="TreeGrafter"/>
</dbReference>
<dbReference type="WBParaSite" id="jg18886">
    <property type="protein sequence ID" value="jg18886"/>
    <property type="gene ID" value="jg18886"/>
</dbReference>
<dbReference type="PANTHER" id="PTHR10241">
    <property type="entry name" value="LETHAL 2 GIANT LARVAE PROTEIN"/>
    <property type="match status" value="1"/>
</dbReference>
<dbReference type="GO" id="GO:0030864">
    <property type="term" value="C:cortical actin cytoskeleton"/>
    <property type="evidence" value="ECO:0007669"/>
    <property type="project" value="TreeGrafter"/>
</dbReference>
<dbReference type="AlphaFoldDB" id="A0A915DG34"/>
<dbReference type="Proteomes" id="UP000887574">
    <property type="component" value="Unplaced"/>
</dbReference>
<reference evidence="2" key="1">
    <citation type="submission" date="2022-11" db="UniProtKB">
        <authorList>
            <consortium name="WormBaseParasite"/>
        </authorList>
    </citation>
    <scope>IDENTIFICATION</scope>
</reference>
<dbReference type="GO" id="GO:0051294">
    <property type="term" value="P:establishment of spindle orientation"/>
    <property type="evidence" value="ECO:0007669"/>
    <property type="project" value="TreeGrafter"/>
</dbReference>